<dbReference type="Pfam" id="PF01381">
    <property type="entry name" value="HTH_3"/>
    <property type="match status" value="1"/>
</dbReference>
<evidence type="ECO:0000313" key="4">
    <source>
        <dbReference type="Proteomes" id="UP000037540"/>
    </source>
</evidence>
<dbReference type="SUPFAM" id="SSF47413">
    <property type="entry name" value="lambda repressor-like DNA-binding domains"/>
    <property type="match status" value="1"/>
</dbReference>
<gene>
    <name evidence="3" type="ORF">ADU74_11645</name>
</gene>
<name>A0A9Q1ZBB5_CLOBO</name>
<sequence length="121" mass="13867">MIFSQKIQKLRKAKKLSQKEFGKKLGIHDEIILQWESGTSYPSINELIKISDVFNITTDSLLKDNINEYEDDWETDIIMGCAILGMACGFIFDNDLCLWGCMLGTGITYFIKGIKKIKYTK</sequence>
<keyword evidence="1" id="KW-0238">DNA-binding</keyword>
<protein>
    <recommendedName>
        <fullName evidence="2">HTH cro/C1-type domain-containing protein</fullName>
    </recommendedName>
</protein>
<proteinExistence type="predicted"/>
<accession>A0A9Q1ZBB5</accession>
<dbReference type="PANTHER" id="PTHR46558:SF11">
    <property type="entry name" value="HTH-TYPE TRANSCRIPTIONAL REGULATOR XRE"/>
    <property type="match status" value="1"/>
</dbReference>
<dbReference type="EMBL" id="LGVR01000073">
    <property type="protein sequence ID" value="KOA84097.1"/>
    <property type="molecule type" value="Genomic_DNA"/>
</dbReference>
<dbReference type="PANTHER" id="PTHR46558">
    <property type="entry name" value="TRACRIPTIONAL REGULATORY PROTEIN-RELATED-RELATED"/>
    <property type="match status" value="1"/>
</dbReference>
<dbReference type="OrthoDB" id="9801008at2"/>
<comment type="caution">
    <text evidence="3">The sequence shown here is derived from an EMBL/GenBank/DDBJ whole genome shotgun (WGS) entry which is preliminary data.</text>
</comment>
<evidence type="ECO:0000256" key="1">
    <source>
        <dbReference type="ARBA" id="ARBA00023125"/>
    </source>
</evidence>
<dbReference type="GO" id="GO:0003677">
    <property type="term" value="F:DNA binding"/>
    <property type="evidence" value="ECO:0007669"/>
    <property type="project" value="UniProtKB-KW"/>
</dbReference>
<feature type="domain" description="HTH cro/C1-type" evidence="2">
    <location>
        <begin position="7"/>
        <end position="61"/>
    </location>
</feature>
<dbReference type="InterPro" id="IPR010982">
    <property type="entry name" value="Lambda_DNA-bd_dom_sf"/>
</dbReference>
<dbReference type="InterPro" id="IPR001387">
    <property type="entry name" value="Cro/C1-type_HTH"/>
</dbReference>
<evidence type="ECO:0000259" key="2">
    <source>
        <dbReference type="PROSITE" id="PS50943"/>
    </source>
</evidence>
<evidence type="ECO:0000313" key="3">
    <source>
        <dbReference type="EMBL" id="KOA84097.1"/>
    </source>
</evidence>
<dbReference type="Gene3D" id="1.10.260.40">
    <property type="entry name" value="lambda repressor-like DNA-binding domains"/>
    <property type="match status" value="1"/>
</dbReference>
<dbReference type="Proteomes" id="UP000037540">
    <property type="component" value="Unassembled WGS sequence"/>
</dbReference>
<dbReference type="PROSITE" id="PS50943">
    <property type="entry name" value="HTH_CROC1"/>
    <property type="match status" value="1"/>
</dbReference>
<dbReference type="SMART" id="SM00530">
    <property type="entry name" value="HTH_XRE"/>
    <property type="match status" value="1"/>
</dbReference>
<reference evidence="3 4" key="1">
    <citation type="submission" date="2015-07" db="EMBL/GenBank/DDBJ databases">
        <title>Draft genome sequences of 17 French Clostridium botulinum group III.</title>
        <authorList>
            <person name="Woudstra C."/>
            <person name="Le Marechal C."/>
            <person name="Souillard R."/>
            <person name="Bayon-Auboyer M.-H."/>
            <person name="Dessouter D."/>
            <person name="Fach P."/>
        </authorList>
    </citation>
    <scope>NUCLEOTIDE SEQUENCE [LARGE SCALE GENOMIC DNA]</scope>
    <source>
        <strain evidence="3 4">12LNRI-CD</strain>
    </source>
</reference>
<dbReference type="AlphaFoldDB" id="A0A9Q1ZBB5"/>
<dbReference type="RefSeq" id="WP_013721046.1">
    <property type="nucleotide sequence ID" value="NZ_LGVO01000063.1"/>
</dbReference>
<dbReference type="CDD" id="cd00093">
    <property type="entry name" value="HTH_XRE"/>
    <property type="match status" value="1"/>
</dbReference>
<organism evidence="3 4">
    <name type="scientific">Clostridium botulinum</name>
    <dbReference type="NCBI Taxonomy" id="1491"/>
    <lineage>
        <taxon>Bacteria</taxon>
        <taxon>Bacillati</taxon>
        <taxon>Bacillota</taxon>
        <taxon>Clostridia</taxon>
        <taxon>Eubacteriales</taxon>
        <taxon>Clostridiaceae</taxon>
        <taxon>Clostridium</taxon>
    </lineage>
</organism>